<accession>A0A516PUZ7</accession>
<feature type="signal peptide" evidence="2">
    <location>
        <begin position="1"/>
        <end position="22"/>
    </location>
</feature>
<protein>
    <submittedName>
        <fullName evidence="3">Uncharacterized protein</fullName>
    </submittedName>
</protein>
<keyword evidence="4" id="KW-1185">Reference proteome</keyword>
<dbReference type="AlphaFoldDB" id="A0A516PUZ7"/>
<feature type="compositionally biased region" description="Low complexity" evidence="1">
    <location>
        <begin position="63"/>
        <end position="75"/>
    </location>
</feature>
<feature type="compositionally biased region" description="Gly residues" evidence="1">
    <location>
        <begin position="48"/>
        <end position="62"/>
    </location>
</feature>
<gene>
    <name evidence="3" type="ORF">FOE78_02975</name>
</gene>
<dbReference type="EMBL" id="CP041692">
    <property type="protein sequence ID" value="QDP95015.1"/>
    <property type="molecule type" value="Genomic_DNA"/>
</dbReference>
<name>A0A516PUZ7_9ACTN</name>
<reference evidence="3 4" key="1">
    <citation type="submission" date="2019-07" db="EMBL/GenBank/DDBJ databases">
        <title>Microlunatus dokdonensis sp. nov. isolated from the rhizospheric soil of the wild plant Elymus tsukushiensis.</title>
        <authorList>
            <person name="Ghim S.-Y."/>
            <person name="Hwang Y.-J."/>
            <person name="Son J.-S."/>
            <person name="Shin J.-H."/>
        </authorList>
    </citation>
    <scope>NUCLEOTIDE SEQUENCE [LARGE SCALE GENOMIC DNA]</scope>
    <source>
        <strain evidence="3 4">KUDC0627</strain>
    </source>
</reference>
<feature type="chain" id="PRO_5039455943" evidence="2">
    <location>
        <begin position="23"/>
        <end position="338"/>
    </location>
</feature>
<dbReference type="PROSITE" id="PS51257">
    <property type="entry name" value="PROKAR_LIPOPROTEIN"/>
    <property type="match status" value="1"/>
</dbReference>
<evidence type="ECO:0000256" key="1">
    <source>
        <dbReference type="SAM" id="MobiDB-lite"/>
    </source>
</evidence>
<evidence type="ECO:0000313" key="3">
    <source>
        <dbReference type="EMBL" id="QDP95015.1"/>
    </source>
</evidence>
<evidence type="ECO:0000256" key="2">
    <source>
        <dbReference type="SAM" id="SignalP"/>
    </source>
</evidence>
<proteinExistence type="predicted"/>
<sequence>MKVRSLAAVAACVALMITGCSALPQRSSGDHHTASAGPVAGPSVTASGAGGGTTPSPTGGGATSPASPSSSAAAPPSDPVREFDGASTADPADFPGTVTKVGFSTPSRNISCGMHGSTVVCQLQQFDYHPTPTRDCRGGGNWGSQVHLIGAGSAAFGCAGDVESGGPQLPYGAQLKTGVVRCVSREDGVTCQNTSSGNGFRVSRQGFVFFPTRESSNLPAALVGQWDGHGRRLVIKESGASVLTYRAYRYCSDDPTKPCDKVKGNVIYPGGKVKFTLQPGASTISASGKITSSNDPAYPVGATATVTVSGYQRLLRLAGKTFANFCAPGDPNLGECGA</sequence>
<dbReference type="OrthoDB" id="495539at2"/>
<dbReference type="Proteomes" id="UP000319263">
    <property type="component" value="Chromosome"/>
</dbReference>
<keyword evidence="2" id="KW-0732">Signal</keyword>
<organism evidence="3 4">
    <name type="scientific">Microlunatus elymi</name>
    <dbReference type="NCBI Taxonomy" id="2596828"/>
    <lineage>
        <taxon>Bacteria</taxon>
        <taxon>Bacillati</taxon>
        <taxon>Actinomycetota</taxon>
        <taxon>Actinomycetes</taxon>
        <taxon>Propionibacteriales</taxon>
        <taxon>Propionibacteriaceae</taxon>
        <taxon>Microlunatus</taxon>
    </lineage>
</organism>
<evidence type="ECO:0000313" key="4">
    <source>
        <dbReference type="Proteomes" id="UP000319263"/>
    </source>
</evidence>
<dbReference type="KEGG" id="mik:FOE78_02975"/>
<dbReference type="RefSeq" id="WP_143984998.1">
    <property type="nucleotide sequence ID" value="NZ_CP041692.1"/>
</dbReference>
<feature type="region of interest" description="Disordered" evidence="1">
    <location>
        <begin position="25"/>
        <end position="97"/>
    </location>
</feature>